<dbReference type="PANTHER" id="PTHR30582:SF2">
    <property type="entry name" value="L,D-TRANSPEPTIDASE YCIB-RELATED"/>
    <property type="match status" value="1"/>
</dbReference>
<comment type="caution">
    <text evidence="9">The sequence shown here is derived from an EMBL/GenBank/DDBJ whole genome shotgun (WGS) entry which is preliminary data.</text>
</comment>
<dbReference type="AlphaFoldDB" id="A0AAW9TCM5"/>
<evidence type="ECO:0000256" key="3">
    <source>
        <dbReference type="ARBA" id="ARBA00022679"/>
    </source>
</evidence>
<keyword evidence="5 7" id="KW-0573">Peptidoglycan synthesis</keyword>
<evidence type="ECO:0000313" key="9">
    <source>
        <dbReference type="EMBL" id="MQN32528.1"/>
    </source>
</evidence>
<dbReference type="CDD" id="cd16913">
    <property type="entry name" value="YkuD_like"/>
    <property type="match status" value="1"/>
</dbReference>
<reference evidence="10" key="1">
    <citation type="submission" date="2019-09" db="EMBL/GenBank/DDBJ databases">
        <title>Distinct polysaccharide growth profiles of human intestinal Prevotella copri isolates.</title>
        <authorList>
            <person name="Fehlner-Peach H."/>
            <person name="Magnabosco C."/>
            <person name="Raghavan V."/>
            <person name="Scher J.U."/>
            <person name="Tett A."/>
            <person name="Cox L.M."/>
            <person name="Gottsegen C."/>
            <person name="Watters A."/>
            <person name="Wiltshire- Gordon J.D."/>
            <person name="Segata N."/>
            <person name="Bonneau R."/>
            <person name="Littman D.R."/>
        </authorList>
    </citation>
    <scope>NUCLEOTIDE SEQUENCE [LARGE SCALE GENOMIC DNA]</scope>
    <source>
        <strain evidence="10">iAP146</strain>
    </source>
</reference>
<comment type="similarity">
    <text evidence="2">Belongs to the YkuD family.</text>
</comment>
<evidence type="ECO:0000259" key="8">
    <source>
        <dbReference type="PROSITE" id="PS52029"/>
    </source>
</evidence>
<feature type="active site" description="Proton donor/acceptor" evidence="7">
    <location>
        <position position="124"/>
    </location>
</feature>
<dbReference type="GO" id="GO:0008360">
    <property type="term" value="P:regulation of cell shape"/>
    <property type="evidence" value="ECO:0007669"/>
    <property type="project" value="UniProtKB-UniRule"/>
</dbReference>
<evidence type="ECO:0000256" key="6">
    <source>
        <dbReference type="ARBA" id="ARBA00023316"/>
    </source>
</evidence>
<sequence>MNYILAIVKKLCSKRTLLFVFILLICNSILGQRYIFVSKTELKLFVIENSDTIFKCPIAVGKNYGNKTKAGDKKTPEGTFTICSIENSSCWKHDFKDGKGLRKGAYGPYFFRLKVPKFNSIGIHGTCLPESIGTRSSEGCIRLRNEDILILKQFVYIGMKCIIEEDNPDNTL</sequence>
<dbReference type="GO" id="GO:0005576">
    <property type="term" value="C:extracellular region"/>
    <property type="evidence" value="ECO:0007669"/>
    <property type="project" value="TreeGrafter"/>
</dbReference>
<dbReference type="InterPro" id="IPR050979">
    <property type="entry name" value="LD-transpeptidase"/>
</dbReference>
<evidence type="ECO:0000256" key="5">
    <source>
        <dbReference type="ARBA" id="ARBA00022984"/>
    </source>
</evidence>
<dbReference type="Gene3D" id="2.40.440.10">
    <property type="entry name" value="L,D-transpeptidase catalytic domain-like"/>
    <property type="match status" value="1"/>
</dbReference>
<evidence type="ECO:0000313" key="10">
    <source>
        <dbReference type="Proteomes" id="UP000420707"/>
    </source>
</evidence>
<dbReference type="InterPro" id="IPR005490">
    <property type="entry name" value="LD_TPept_cat_dom"/>
</dbReference>
<protein>
    <submittedName>
        <fullName evidence="9">L,D-transpeptidase</fullName>
    </submittedName>
</protein>
<name>A0AAW9TCM5_9BACT</name>
<accession>A0AAW9TCM5</accession>
<dbReference type="PANTHER" id="PTHR30582">
    <property type="entry name" value="L,D-TRANSPEPTIDASE"/>
    <property type="match status" value="1"/>
</dbReference>
<gene>
    <name evidence="9" type="ORF">F7D90_11340</name>
</gene>
<dbReference type="GO" id="GO:0071972">
    <property type="term" value="F:peptidoglycan L,D-transpeptidase activity"/>
    <property type="evidence" value="ECO:0007669"/>
    <property type="project" value="TreeGrafter"/>
</dbReference>
<dbReference type="SUPFAM" id="SSF141523">
    <property type="entry name" value="L,D-transpeptidase catalytic domain-like"/>
    <property type="match status" value="1"/>
</dbReference>
<comment type="pathway">
    <text evidence="1 7">Cell wall biogenesis; peptidoglycan biosynthesis.</text>
</comment>
<dbReference type="Pfam" id="PF03734">
    <property type="entry name" value="YkuD"/>
    <property type="match status" value="1"/>
</dbReference>
<keyword evidence="6 7" id="KW-0961">Cell wall biogenesis/degradation</keyword>
<keyword evidence="3" id="KW-0808">Transferase</keyword>
<dbReference type="GO" id="GO:0071555">
    <property type="term" value="P:cell wall organization"/>
    <property type="evidence" value="ECO:0007669"/>
    <property type="project" value="UniProtKB-UniRule"/>
</dbReference>
<dbReference type="InterPro" id="IPR038063">
    <property type="entry name" value="Transpep_catalytic_dom"/>
</dbReference>
<proteinExistence type="inferred from homology"/>
<evidence type="ECO:0000256" key="4">
    <source>
        <dbReference type="ARBA" id="ARBA00022960"/>
    </source>
</evidence>
<evidence type="ECO:0000256" key="2">
    <source>
        <dbReference type="ARBA" id="ARBA00005992"/>
    </source>
</evidence>
<dbReference type="EMBL" id="VZCR01000072">
    <property type="protein sequence ID" value="MQN32528.1"/>
    <property type="molecule type" value="Genomic_DNA"/>
</dbReference>
<evidence type="ECO:0000256" key="1">
    <source>
        <dbReference type="ARBA" id="ARBA00004752"/>
    </source>
</evidence>
<keyword evidence="4 7" id="KW-0133">Cell shape</keyword>
<dbReference type="RefSeq" id="WP_153085147.1">
    <property type="nucleotide sequence ID" value="NZ_VZAM01000014.1"/>
</dbReference>
<evidence type="ECO:0000256" key="7">
    <source>
        <dbReference type="PROSITE-ProRule" id="PRU01373"/>
    </source>
</evidence>
<dbReference type="PROSITE" id="PS52029">
    <property type="entry name" value="LD_TPASE"/>
    <property type="match status" value="1"/>
</dbReference>
<feature type="domain" description="L,D-TPase catalytic" evidence="8">
    <location>
        <begin position="33"/>
        <end position="164"/>
    </location>
</feature>
<feature type="active site" description="Nucleophile" evidence="7">
    <location>
        <position position="140"/>
    </location>
</feature>
<dbReference type="Proteomes" id="UP000420707">
    <property type="component" value="Unassembled WGS sequence"/>
</dbReference>
<dbReference type="GO" id="GO:0016740">
    <property type="term" value="F:transferase activity"/>
    <property type="evidence" value="ECO:0007669"/>
    <property type="project" value="UniProtKB-KW"/>
</dbReference>
<dbReference type="GO" id="GO:0018104">
    <property type="term" value="P:peptidoglycan-protein cross-linking"/>
    <property type="evidence" value="ECO:0007669"/>
    <property type="project" value="TreeGrafter"/>
</dbReference>
<organism evidence="9 10">
    <name type="scientific">Segatella copri</name>
    <dbReference type="NCBI Taxonomy" id="165179"/>
    <lineage>
        <taxon>Bacteria</taxon>
        <taxon>Pseudomonadati</taxon>
        <taxon>Bacteroidota</taxon>
        <taxon>Bacteroidia</taxon>
        <taxon>Bacteroidales</taxon>
        <taxon>Prevotellaceae</taxon>
        <taxon>Segatella</taxon>
    </lineage>
</organism>